<accession>A0AA88WYV1</accession>
<feature type="region of interest" description="Disordered" evidence="1">
    <location>
        <begin position="239"/>
        <end position="262"/>
    </location>
</feature>
<dbReference type="PANTHER" id="PTHR36388:SF1">
    <property type="entry name" value="OS02G0469000 PROTEIN"/>
    <property type="match status" value="1"/>
</dbReference>
<dbReference type="PANTHER" id="PTHR36388">
    <property type="entry name" value="OS02G0469000 PROTEIN"/>
    <property type="match status" value="1"/>
</dbReference>
<evidence type="ECO:0000256" key="1">
    <source>
        <dbReference type="SAM" id="MobiDB-lite"/>
    </source>
</evidence>
<evidence type="ECO:0000313" key="2">
    <source>
        <dbReference type="EMBL" id="KAK3029060.1"/>
    </source>
</evidence>
<organism evidence="2 3">
    <name type="scientific">Escallonia herrerae</name>
    <dbReference type="NCBI Taxonomy" id="1293975"/>
    <lineage>
        <taxon>Eukaryota</taxon>
        <taxon>Viridiplantae</taxon>
        <taxon>Streptophyta</taxon>
        <taxon>Embryophyta</taxon>
        <taxon>Tracheophyta</taxon>
        <taxon>Spermatophyta</taxon>
        <taxon>Magnoliopsida</taxon>
        <taxon>eudicotyledons</taxon>
        <taxon>Gunneridae</taxon>
        <taxon>Pentapetalae</taxon>
        <taxon>asterids</taxon>
        <taxon>campanulids</taxon>
        <taxon>Escalloniales</taxon>
        <taxon>Escalloniaceae</taxon>
        <taxon>Escallonia</taxon>
    </lineage>
</organism>
<dbReference type="EMBL" id="JAVXUP010000394">
    <property type="protein sequence ID" value="KAK3029060.1"/>
    <property type="molecule type" value="Genomic_DNA"/>
</dbReference>
<protein>
    <submittedName>
        <fullName evidence="2">Uncharacterized protein</fullName>
    </submittedName>
</protein>
<feature type="compositionally biased region" description="Basic and acidic residues" evidence="1">
    <location>
        <begin position="157"/>
        <end position="169"/>
    </location>
</feature>
<dbReference type="AlphaFoldDB" id="A0AA88WYV1"/>
<evidence type="ECO:0000313" key="3">
    <source>
        <dbReference type="Proteomes" id="UP001188597"/>
    </source>
</evidence>
<reference evidence="2" key="1">
    <citation type="submission" date="2022-12" db="EMBL/GenBank/DDBJ databases">
        <title>Draft genome assemblies for two species of Escallonia (Escalloniales).</title>
        <authorList>
            <person name="Chanderbali A."/>
            <person name="Dervinis C."/>
            <person name="Anghel I."/>
            <person name="Soltis D."/>
            <person name="Soltis P."/>
            <person name="Zapata F."/>
        </authorList>
    </citation>
    <scope>NUCLEOTIDE SEQUENCE</scope>
    <source>
        <strain evidence="2">UCBG64.0493</strain>
        <tissue evidence="2">Leaf</tissue>
    </source>
</reference>
<sequence>MVGGDDMTEGSTSSLFLSLKDFPKQVEDDLSSEDVAWVDSCLIKDPDILECNWNSLTDALLDILGSQPAREYGSAEGSEVKILPSSEGTGTSKDLDRTVDSILRTNGESEMSIDDHLMNEKTDALWSTSLGNSFLLTDKEEGNVDDIFRNQEAAAKSSDDHLSDEKETSWSRSNLENAFLPTYREDQRETEGSDAEGDWGFQSSVVEPSTEDIFKVWDLKIPVEEDELFEQLKKAFLESYSQPTPTPSTSDDSGVWKGPKEQSLDDLISGFTDLSLNQSSS</sequence>
<gene>
    <name evidence="2" type="ORF">RJ639_040112</name>
</gene>
<comment type="caution">
    <text evidence="2">The sequence shown here is derived from an EMBL/GenBank/DDBJ whole genome shotgun (WGS) entry which is preliminary data.</text>
</comment>
<feature type="region of interest" description="Disordered" evidence="1">
    <location>
        <begin position="154"/>
        <end position="202"/>
    </location>
</feature>
<proteinExistence type="predicted"/>
<keyword evidence="3" id="KW-1185">Reference proteome</keyword>
<feature type="region of interest" description="Disordered" evidence="1">
    <location>
        <begin position="75"/>
        <end position="94"/>
    </location>
</feature>
<name>A0AA88WYV1_9ASTE</name>
<dbReference type="Proteomes" id="UP001188597">
    <property type="component" value="Unassembled WGS sequence"/>
</dbReference>